<name>A0A0F9PYU8_9ZZZZ</name>
<organism evidence="1">
    <name type="scientific">marine sediment metagenome</name>
    <dbReference type="NCBI Taxonomy" id="412755"/>
    <lineage>
        <taxon>unclassified sequences</taxon>
        <taxon>metagenomes</taxon>
        <taxon>ecological metagenomes</taxon>
    </lineage>
</organism>
<protein>
    <submittedName>
        <fullName evidence="1">Uncharacterized protein</fullName>
    </submittedName>
</protein>
<sequence>MKQKIPTMKELKEYRKYLDKEAKKFKLTQEDLSNLFDMFYMLDDDTYRTIKLNKMGKWFNKFRERIEEIVIPESYSKNKK</sequence>
<dbReference type="EMBL" id="LAZR01002041">
    <property type="protein sequence ID" value="KKN35384.1"/>
    <property type="molecule type" value="Genomic_DNA"/>
</dbReference>
<reference evidence="1" key="1">
    <citation type="journal article" date="2015" name="Nature">
        <title>Complex archaea that bridge the gap between prokaryotes and eukaryotes.</title>
        <authorList>
            <person name="Spang A."/>
            <person name="Saw J.H."/>
            <person name="Jorgensen S.L."/>
            <person name="Zaremba-Niedzwiedzka K."/>
            <person name="Martijn J."/>
            <person name="Lind A.E."/>
            <person name="van Eijk R."/>
            <person name="Schleper C."/>
            <person name="Guy L."/>
            <person name="Ettema T.J."/>
        </authorList>
    </citation>
    <scope>NUCLEOTIDE SEQUENCE</scope>
</reference>
<proteinExistence type="predicted"/>
<dbReference type="AlphaFoldDB" id="A0A0F9PYU8"/>
<gene>
    <name evidence="1" type="ORF">LCGC14_0784110</name>
</gene>
<accession>A0A0F9PYU8</accession>
<evidence type="ECO:0000313" key="1">
    <source>
        <dbReference type="EMBL" id="KKN35384.1"/>
    </source>
</evidence>
<comment type="caution">
    <text evidence="1">The sequence shown here is derived from an EMBL/GenBank/DDBJ whole genome shotgun (WGS) entry which is preliminary data.</text>
</comment>